<reference evidence="2" key="1">
    <citation type="submission" date="2021-06" db="EMBL/GenBank/DDBJ databases">
        <authorList>
            <person name="Hodson N. C."/>
            <person name="Mongue J. A."/>
            <person name="Jaron S. K."/>
        </authorList>
    </citation>
    <scope>NUCLEOTIDE SEQUENCE</scope>
</reference>
<protein>
    <submittedName>
        <fullName evidence="2">Uncharacterized protein</fullName>
    </submittedName>
</protein>
<dbReference type="AlphaFoldDB" id="A0A8J2K9U2"/>
<feature type="transmembrane region" description="Helical" evidence="1">
    <location>
        <begin position="72"/>
        <end position="93"/>
    </location>
</feature>
<dbReference type="EMBL" id="CAJVCH010228420">
    <property type="protein sequence ID" value="CAG7732298.1"/>
    <property type="molecule type" value="Genomic_DNA"/>
</dbReference>
<evidence type="ECO:0000313" key="3">
    <source>
        <dbReference type="Proteomes" id="UP000708208"/>
    </source>
</evidence>
<name>A0A8J2K9U2_9HEXA</name>
<evidence type="ECO:0000256" key="1">
    <source>
        <dbReference type="SAM" id="Phobius"/>
    </source>
</evidence>
<keyword evidence="1" id="KW-0812">Transmembrane</keyword>
<proteinExistence type="predicted"/>
<organism evidence="2 3">
    <name type="scientific">Allacma fusca</name>
    <dbReference type="NCBI Taxonomy" id="39272"/>
    <lineage>
        <taxon>Eukaryota</taxon>
        <taxon>Metazoa</taxon>
        <taxon>Ecdysozoa</taxon>
        <taxon>Arthropoda</taxon>
        <taxon>Hexapoda</taxon>
        <taxon>Collembola</taxon>
        <taxon>Symphypleona</taxon>
        <taxon>Sminthuridae</taxon>
        <taxon>Allacma</taxon>
    </lineage>
</organism>
<feature type="non-terminal residue" evidence="2">
    <location>
        <position position="1"/>
    </location>
</feature>
<keyword evidence="1" id="KW-0472">Membrane</keyword>
<keyword evidence="3" id="KW-1185">Reference proteome</keyword>
<evidence type="ECO:0000313" key="2">
    <source>
        <dbReference type="EMBL" id="CAG7732298.1"/>
    </source>
</evidence>
<feature type="transmembrane region" description="Helical" evidence="1">
    <location>
        <begin position="36"/>
        <end position="60"/>
    </location>
</feature>
<comment type="caution">
    <text evidence="2">The sequence shown here is derived from an EMBL/GenBank/DDBJ whole genome shotgun (WGS) entry which is preliminary data.</text>
</comment>
<sequence>VGSIVGIIQTVTRVLSLNNSHLDGHSQELSWFPLDAATMLTIVTVILFSDFGMGIMLLHGSYCRIPGQLKAWIVYVCALLIFLTLGDAIIVFSSSLPEFIRNLIILRALVAIPLTLCFMKTVNDHKKEIEASVYKEECENVKSVKDKS</sequence>
<dbReference type="Proteomes" id="UP000708208">
    <property type="component" value="Unassembled WGS sequence"/>
</dbReference>
<keyword evidence="1" id="KW-1133">Transmembrane helix</keyword>
<accession>A0A8J2K9U2</accession>
<gene>
    <name evidence="2" type="ORF">AFUS01_LOCUS20820</name>
</gene>
<feature type="transmembrane region" description="Helical" evidence="1">
    <location>
        <begin position="99"/>
        <end position="119"/>
    </location>
</feature>